<dbReference type="Pfam" id="PF02709">
    <property type="entry name" value="Glyco_transf_7C"/>
    <property type="match status" value="1"/>
</dbReference>
<dbReference type="InterPro" id="IPR000772">
    <property type="entry name" value="Ricin_B_lectin"/>
</dbReference>
<keyword evidence="5 6" id="KW-1015">Disulfide bond</keyword>
<dbReference type="Pfam" id="PF00535">
    <property type="entry name" value="Glycos_transf_2"/>
    <property type="match status" value="1"/>
</dbReference>
<keyword evidence="4 6" id="KW-0333">Golgi apparatus</keyword>
<comment type="subcellular location">
    <subcellularLocation>
        <location evidence="1 6">Golgi apparatus membrane</location>
        <topology evidence="1 6">Single-pass type II membrane protein</topology>
    </subcellularLocation>
</comment>
<dbReference type="PANTHER" id="PTHR11675">
    <property type="entry name" value="N-ACETYLGALACTOSAMINYLTRANSFERASE"/>
    <property type="match status" value="1"/>
</dbReference>
<dbReference type="PROSITE" id="PS50231">
    <property type="entry name" value="RICIN_B_LECTIN"/>
    <property type="match status" value="1"/>
</dbReference>
<keyword evidence="6" id="KW-0472">Membrane</keyword>
<dbReference type="GO" id="GO:0030246">
    <property type="term" value="F:carbohydrate binding"/>
    <property type="evidence" value="ECO:0007669"/>
    <property type="project" value="UniProtKB-KW"/>
</dbReference>
<evidence type="ECO:0000256" key="6">
    <source>
        <dbReference type="RuleBase" id="RU361242"/>
    </source>
</evidence>
<dbReference type="GO" id="GO:0006493">
    <property type="term" value="P:protein O-linked glycosylation"/>
    <property type="evidence" value="ECO:0007669"/>
    <property type="project" value="TreeGrafter"/>
</dbReference>
<feature type="region of interest" description="Disordered" evidence="7">
    <location>
        <begin position="127"/>
        <end position="153"/>
    </location>
</feature>
<keyword evidence="2 6" id="KW-0808">Transferase</keyword>
<dbReference type="InterPro" id="IPR035992">
    <property type="entry name" value="Ricin_B-like_lectins"/>
</dbReference>
<dbReference type="InterPro" id="IPR029044">
    <property type="entry name" value="Nucleotide-diphossugar_trans"/>
</dbReference>
<dbReference type="InterPro" id="IPR001173">
    <property type="entry name" value="Glyco_trans_2-like"/>
</dbReference>
<evidence type="ECO:0000313" key="10">
    <source>
        <dbReference type="Proteomes" id="UP001497497"/>
    </source>
</evidence>
<evidence type="ECO:0000256" key="3">
    <source>
        <dbReference type="ARBA" id="ARBA00022734"/>
    </source>
</evidence>
<comment type="similarity">
    <text evidence="6">Belongs to the glycosyltransferase 2 family. GalNAc-T subfamily.</text>
</comment>
<dbReference type="PANTHER" id="PTHR11675:SF126">
    <property type="entry name" value="RICIN B LECTIN DOMAIN-CONTAINING PROTEIN"/>
    <property type="match status" value="1"/>
</dbReference>
<reference evidence="9 10" key="1">
    <citation type="submission" date="2024-04" db="EMBL/GenBank/DDBJ databases">
        <authorList>
            <consortium name="Genoscope - CEA"/>
            <person name="William W."/>
        </authorList>
    </citation>
    <scope>NUCLEOTIDE SEQUENCE [LARGE SCALE GENOMIC DNA]</scope>
</reference>
<evidence type="ECO:0000256" key="1">
    <source>
        <dbReference type="ARBA" id="ARBA00004323"/>
    </source>
</evidence>
<evidence type="ECO:0000259" key="8">
    <source>
        <dbReference type="SMART" id="SM00458"/>
    </source>
</evidence>
<evidence type="ECO:0000313" key="9">
    <source>
        <dbReference type="EMBL" id="CAL1547962.1"/>
    </source>
</evidence>
<feature type="transmembrane region" description="Helical" evidence="6">
    <location>
        <begin position="15"/>
        <end position="39"/>
    </location>
</feature>
<dbReference type="GO" id="GO:0004653">
    <property type="term" value="F:polypeptide N-acetylgalactosaminyltransferase activity"/>
    <property type="evidence" value="ECO:0007669"/>
    <property type="project" value="TreeGrafter"/>
</dbReference>
<protein>
    <recommendedName>
        <fullName evidence="6">Polypeptide N-acetylgalactosaminyltransferase</fullName>
        <ecNumber evidence="6">2.4.1.-</ecNumber>
    </recommendedName>
    <alternativeName>
        <fullName evidence="6">Protein-UDP acetylgalactosaminyltransferase</fullName>
    </alternativeName>
</protein>
<keyword evidence="6" id="KW-0464">Manganese</keyword>
<feature type="domain" description="Ricin B lectin" evidence="8">
    <location>
        <begin position="515"/>
        <end position="634"/>
    </location>
</feature>
<comment type="cofactor">
    <cofactor evidence="6">
        <name>Mn(2+)</name>
        <dbReference type="ChEBI" id="CHEBI:29035"/>
    </cofactor>
</comment>
<dbReference type="Gene3D" id="2.80.10.50">
    <property type="match status" value="1"/>
</dbReference>
<gene>
    <name evidence="9" type="ORF">GSLYS_00021279001</name>
</gene>
<comment type="pathway">
    <text evidence="6">Protein modification; protein glycosylation.</text>
</comment>
<accession>A0AAV2IQD4</accession>
<dbReference type="AlphaFoldDB" id="A0AAV2IQD4"/>
<dbReference type="EC" id="2.4.1.-" evidence="6"/>
<evidence type="ECO:0000256" key="7">
    <source>
        <dbReference type="SAM" id="MobiDB-lite"/>
    </source>
</evidence>
<dbReference type="EMBL" id="CAXITT010001121">
    <property type="protein sequence ID" value="CAL1547962.1"/>
    <property type="molecule type" value="Genomic_DNA"/>
</dbReference>
<sequence>MWTIRRLYRNVTKTASSLVALVTLLGTIILVNILVAFMLHSKSFDQLLKLSNLVSKHLRTGELKPTISTVNLSITRRSQISSGDRSTHAEVRMNQTRGLQKGDNASRMSERVGITFEEFRAGAKTGNPLIDNYGHNNRSERGEMGRPVSLTPEEKDRAKEAMKKFNVNTLASDSAPLNRMVPDSRIRGCDKLRYTTDDLPTASIIIPFYDEWPSLLLRTVYSVINRTPRRLVQEILLVDDASTLEQLHEPLEYYVTHNFPQGLVRLVRNSERGGLTKARMRGSAEAKGEVLVFFDSHMEVNIEWLEPLLTEIAKNSSVVAMATLDYVQADTLYYKYNDNYLTRYGWNWRLIFFETFFRDDQVGGDPRKPREGASMVGAAFAIDRKYFLHLGGYDDKMTVWGGENLEMSWRVWLCGGRLLHVPCSRIGHVARGQPYSFPGGREKIEHFNLKRAASVWMQNYTRYVYNIFPDMKTLDVGDLSERLELKSRLKCKDFSWYLENVWPELGVLDEKATHWGQVMNSASELCLDNDGYLFQAKEALLLEPCVDTLDYQGFSLQTDGLFKTSLQCVVCRGAAEKAEVALEDCIIGPRDKWTYTSDHHLVHIATQLCLDTHEDKPVLNTCQNNSTSQNWIFYPFKL</sequence>
<comment type="caution">
    <text evidence="9">The sequence shown here is derived from an EMBL/GenBank/DDBJ whole genome shotgun (WGS) entry which is preliminary data.</text>
</comment>
<evidence type="ECO:0000256" key="2">
    <source>
        <dbReference type="ARBA" id="ARBA00022679"/>
    </source>
</evidence>
<dbReference type="GO" id="GO:0000139">
    <property type="term" value="C:Golgi membrane"/>
    <property type="evidence" value="ECO:0007669"/>
    <property type="project" value="UniProtKB-SubCell"/>
</dbReference>
<dbReference type="CDD" id="cd23441">
    <property type="entry name" value="beta-trefoil_Ricin_GALNT14-like"/>
    <property type="match status" value="1"/>
</dbReference>
<dbReference type="Gene3D" id="3.90.550.10">
    <property type="entry name" value="Spore Coat Polysaccharide Biosynthesis Protein SpsA, Chain A"/>
    <property type="match status" value="1"/>
</dbReference>
<keyword evidence="10" id="KW-1185">Reference proteome</keyword>
<name>A0AAV2IQD4_LYMST</name>
<keyword evidence="6" id="KW-0812">Transmembrane</keyword>
<dbReference type="SUPFAM" id="SSF50370">
    <property type="entry name" value="Ricin B-like lectins"/>
    <property type="match status" value="1"/>
</dbReference>
<evidence type="ECO:0000256" key="5">
    <source>
        <dbReference type="ARBA" id="ARBA00023157"/>
    </source>
</evidence>
<dbReference type="SUPFAM" id="SSF53448">
    <property type="entry name" value="Nucleotide-diphospho-sugar transferases"/>
    <property type="match status" value="1"/>
</dbReference>
<dbReference type="Proteomes" id="UP001497497">
    <property type="component" value="Unassembled WGS sequence"/>
</dbReference>
<dbReference type="InterPro" id="IPR027791">
    <property type="entry name" value="Galactosyl_T_C"/>
</dbReference>
<dbReference type="SMART" id="SM00458">
    <property type="entry name" value="RICIN"/>
    <property type="match status" value="1"/>
</dbReference>
<keyword evidence="6" id="KW-0328">Glycosyltransferase</keyword>
<evidence type="ECO:0000256" key="4">
    <source>
        <dbReference type="ARBA" id="ARBA00023034"/>
    </source>
</evidence>
<dbReference type="Pfam" id="PF00652">
    <property type="entry name" value="Ricin_B_lectin"/>
    <property type="match status" value="1"/>
</dbReference>
<keyword evidence="3 6" id="KW-0430">Lectin</keyword>
<keyword evidence="6" id="KW-1133">Transmembrane helix</keyword>
<organism evidence="9 10">
    <name type="scientific">Lymnaea stagnalis</name>
    <name type="common">Great pond snail</name>
    <name type="synonym">Helix stagnalis</name>
    <dbReference type="NCBI Taxonomy" id="6523"/>
    <lineage>
        <taxon>Eukaryota</taxon>
        <taxon>Metazoa</taxon>
        <taxon>Spiralia</taxon>
        <taxon>Lophotrochozoa</taxon>
        <taxon>Mollusca</taxon>
        <taxon>Gastropoda</taxon>
        <taxon>Heterobranchia</taxon>
        <taxon>Euthyneura</taxon>
        <taxon>Panpulmonata</taxon>
        <taxon>Hygrophila</taxon>
        <taxon>Lymnaeoidea</taxon>
        <taxon>Lymnaeidae</taxon>
        <taxon>Lymnaea</taxon>
    </lineage>
</organism>
<proteinExistence type="inferred from homology"/>